<dbReference type="RefSeq" id="WP_004907255.1">
    <property type="nucleotide sequence ID" value="NZ_ASYZ01000030.1"/>
</dbReference>
<name>S7WUS1_ACIJU</name>
<keyword evidence="1" id="KW-0808">Transferase</keyword>
<dbReference type="GO" id="GO:0016757">
    <property type="term" value="F:glycosyltransferase activity"/>
    <property type="evidence" value="ECO:0007669"/>
    <property type="project" value="InterPro"/>
</dbReference>
<dbReference type="PANTHER" id="PTHR46401:SF2">
    <property type="entry name" value="GLYCOSYLTRANSFERASE WBBK-RELATED"/>
    <property type="match status" value="1"/>
</dbReference>
<organism evidence="3 4">
    <name type="scientific">Acinetobacter junii CIP 107470 = MTCC 11364</name>
    <dbReference type="NCBI Taxonomy" id="1217666"/>
    <lineage>
        <taxon>Bacteria</taxon>
        <taxon>Pseudomonadati</taxon>
        <taxon>Pseudomonadota</taxon>
        <taxon>Gammaproteobacteria</taxon>
        <taxon>Moraxellales</taxon>
        <taxon>Moraxellaceae</taxon>
        <taxon>Acinetobacter</taxon>
    </lineage>
</organism>
<dbReference type="PATRIC" id="fig|1330047.3.peg.645"/>
<reference evidence="3 4" key="1">
    <citation type="submission" date="2013-05" db="EMBL/GenBank/DDBJ databases">
        <title>Genome assembly of Acinetobacter junii MTCC 11364.</title>
        <authorList>
            <person name="Khatri I."/>
            <person name="Singh N.K."/>
            <person name="Subramanian S."/>
            <person name="Mayilraj S."/>
        </authorList>
    </citation>
    <scope>NUCLEOTIDE SEQUENCE [LARGE SCALE GENOMIC DNA]</scope>
    <source>
        <strain evidence="3 4">MTCC 11364</strain>
    </source>
</reference>
<evidence type="ECO:0000256" key="1">
    <source>
        <dbReference type="ARBA" id="ARBA00022679"/>
    </source>
</evidence>
<dbReference type="PANTHER" id="PTHR46401">
    <property type="entry name" value="GLYCOSYLTRANSFERASE WBBK-RELATED"/>
    <property type="match status" value="1"/>
</dbReference>
<dbReference type="AlphaFoldDB" id="S7WUS1"/>
<sequence length="370" mass="42115">MQMMKVVHLTSVHQRYDARICLKECMSLSENYLTFLVVADGKGDEILKQLNILDVGKFHGRKSRILDGSKAILKKALELNAEIYHIHDPELIFVGLKLKKQGKKVIFDAHEDFPKQILTKHYLPLVLRKIISICAEIGERFLCRKFDGIVGATPFISKKFLEINKNVININNYPKIEELKIIDKPQRILAQVCYIGGISVERGIKEVVTALTLTKNNVRLALAGKFHSVQLEQDIKQEKGWIKTNFIGFVGRKEIQELLSNTQIGLVTLYPAVSYLDSLPVKLFEYMCAGVPVIASDFPLWREIVLKHNCGLCVDPQKPEEIAKAIDYLIDNPQIAEEMGRNGFKAVQTEFNWANEEAKLLKFYESMIGK</sequence>
<feature type="domain" description="Glycosyl transferase family 1" evidence="2">
    <location>
        <begin position="191"/>
        <end position="345"/>
    </location>
</feature>
<protein>
    <submittedName>
        <fullName evidence="3">Putative lipopolysaccharide biosynthesis protein</fullName>
    </submittedName>
</protein>
<evidence type="ECO:0000259" key="2">
    <source>
        <dbReference type="Pfam" id="PF00534"/>
    </source>
</evidence>
<dbReference type="SUPFAM" id="SSF53756">
    <property type="entry name" value="UDP-Glycosyltransferase/glycogen phosphorylase"/>
    <property type="match status" value="1"/>
</dbReference>
<evidence type="ECO:0000313" key="4">
    <source>
        <dbReference type="Proteomes" id="UP000018420"/>
    </source>
</evidence>
<dbReference type="Pfam" id="PF00534">
    <property type="entry name" value="Glycos_transf_1"/>
    <property type="match status" value="1"/>
</dbReference>
<dbReference type="EMBL" id="ASYZ01000030">
    <property type="protein sequence ID" value="EPR86951.1"/>
    <property type="molecule type" value="Genomic_DNA"/>
</dbReference>
<evidence type="ECO:0000313" key="3">
    <source>
        <dbReference type="EMBL" id="EPR86951.1"/>
    </source>
</evidence>
<dbReference type="Proteomes" id="UP000018420">
    <property type="component" value="Unassembled WGS sequence"/>
</dbReference>
<dbReference type="Gene3D" id="3.40.50.2000">
    <property type="entry name" value="Glycogen Phosphorylase B"/>
    <property type="match status" value="2"/>
</dbReference>
<accession>S7WUS1</accession>
<proteinExistence type="predicted"/>
<comment type="caution">
    <text evidence="3">The sequence shown here is derived from an EMBL/GenBank/DDBJ whole genome shotgun (WGS) entry which is preliminary data.</text>
</comment>
<gene>
    <name evidence="3" type="ORF">L292_2023</name>
</gene>
<dbReference type="InterPro" id="IPR001296">
    <property type="entry name" value="Glyco_trans_1"/>
</dbReference>